<evidence type="ECO:0000256" key="1">
    <source>
        <dbReference type="SAM" id="MobiDB-lite"/>
    </source>
</evidence>
<protein>
    <submittedName>
        <fullName evidence="2">Uncharacterized protein</fullName>
    </submittedName>
</protein>
<organism evidence="2 3">
    <name type="scientific">Galerina marginata (strain CBS 339.88)</name>
    <dbReference type="NCBI Taxonomy" id="685588"/>
    <lineage>
        <taxon>Eukaryota</taxon>
        <taxon>Fungi</taxon>
        <taxon>Dikarya</taxon>
        <taxon>Basidiomycota</taxon>
        <taxon>Agaricomycotina</taxon>
        <taxon>Agaricomycetes</taxon>
        <taxon>Agaricomycetidae</taxon>
        <taxon>Agaricales</taxon>
        <taxon>Agaricineae</taxon>
        <taxon>Strophariaceae</taxon>
        <taxon>Galerina</taxon>
    </lineage>
</organism>
<evidence type="ECO:0000313" key="3">
    <source>
        <dbReference type="Proteomes" id="UP000027222"/>
    </source>
</evidence>
<sequence length="481" mass="49165">MHPASSVGAGIGGLGNGLSTSNGISSHLPVSNDRSSSVHLRPAKRQRSTLDSMDPGRRSPATVGLAGNAGLNGNGLGHDPGRYSGRVLPVPGQGDTNLNSTLSTHSRPYYTQGLARMYQQQQGPYTSLFPPPSLSPPTFVPLLTDFGPGHGSGSGPRRSGTAARSSFATDMGSLPDIRGQTQTPSGGSGRYDPSLPSSIRGSFEPSNNPSFKMYAPSQPNSGCVASGGPASHSSVQGGDMFAAFLEADERSRRLSQSQSHDLEQPGGVRDGGAEDRKPGLGLDWPTFEGPRPPSPPRGFSRVSSRMSGSSSGVNVDPATPHDSSRTESWFDIFSGSNSGPPNSSSSWGPGAGPPNGSDIQAIFSNDGGGAGSSSTITRGVKPRSGGSDRGEAGTSRQGGFGVIAGSGKRGGRGSGTRNGKGKGKKSPVRVVEFKRDDVEMGVPALGIEGDGEKMGHLENRDEGGARTPDGNGSAQVGDAED</sequence>
<feature type="compositionally biased region" description="Basic and acidic residues" evidence="1">
    <location>
        <begin position="450"/>
        <end position="464"/>
    </location>
</feature>
<gene>
    <name evidence="2" type="ORF">GALMADRAFT_923050</name>
</gene>
<proteinExistence type="predicted"/>
<reference evidence="3" key="1">
    <citation type="journal article" date="2014" name="Proc. Natl. Acad. Sci. U.S.A.">
        <title>Extensive sampling of basidiomycete genomes demonstrates inadequacy of the white-rot/brown-rot paradigm for wood decay fungi.</title>
        <authorList>
            <person name="Riley R."/>
            <person name="Salamov A.A."/>
            <person name="Brown D.W."/>
            <person name="Nagy L.G."/>
            <person name="Floudas D."/>
            <person name="Held B.W."/>
            <person name="Levasseur A."/>
            <person name="Lombard V."/>
            <person name="Morin E."/>
            <person name="Otillar R."/>
            <person name="Lindquist E.A."/>
            <person name="Sun H."/>
            <person name="LaButti K.M."/>
            <person name="Schmutz J."/>
            <person name="Jabbour D."/>
            <person name="Luo H."/>
            <person name="Baker S.E."/>
            <person name="Pisabarro A.G."/>
            <person name="Walton J.D."/>
            <person name="Blanchette R.A."/>
            <person name="Henrissat B."/>
            <person name="Martin F."/>
            <person name="Cullen D."/>
            <person name="Hibbett D.S."/>
            <person name="Grigoriev I.V."/>
        </authorList>
    </citation>
    <scope>NUCLEOTIDE SEQUENCE [LARGE SCALE GENOMIC DNA]</scope>
    <source>
        <strain evidence="3">CBS 339.88</strain>
    </source>
</reference>
<feature type="region of interest" description="Disordered" evidence="1">
    <location>
        <begin position="250"/>
        <end position="481"/>
    </location>
</feature>
<feature type="compositionally biased region" description="Low complexity" evidence="1">
    <location>
        <begin position="334"/>
        <end position="348"/>
    </location>
</feature>
<dbReference type="AlphaFoldDB" id="A0A067SE18"/>
<feature type="compositionally biased region" description="Polar residues" evidence="1">
    <location>
        <begin position="28"/>
        <end position="38"/>
    </location>
</feature>
<feature type="region of interest" description="Disordered" evidence="1">
    <location>
        <begin position="22"/>
        <end position="84"/>
    </location>
</feature>
<keyword evidence="3" id="KW-1185">Reference proteome</keyword>
<feature type="compositionally biased region" description="Low complexity" evidence="1">
    <location>
        <begin position="297"/>
        <end position="315"/>
    </location>
</feature>
<feature type="compositionally biased region" description="Polar residues" evidence="1">
    <location>
        <begin position="195"/>
        <end position="210"/>
    </location>
</feature>
<accession>A0A067SE18</accession>
<dbReference type="Proteomes" id="UP000027222">
    <property type="component" value="Unassembled WGS sequence"/>
</dbReference>
<feature type="region of interest" description="Disordered" evidence="1">
    <location>
        <begin position="143"/>
        <end position="234"/>
    </location>
</feature>
<dbReference type="EMBL" id="KL142403">
    <property type="protein sequence ID" value="KDR69156.1"/>
    <property type="molecule type" value="Genomic_DNA"/>
</dbReference>
<name>A0A067SE18_GALM3</name>
<feature type="compositionally biased region" description="Gly residues" evidence="1">
    <location>
        <begin position="396"/>
        <end position="418"/>
    </location>
</feature>
<feature type="compositionally biased region" description="Low complexity" evidence="1">
    <location>
        <begin position="155"/>
        <end position="166"/>
    </location>
</feature>
<evidence type="ECO:0000313" key="2">
    <source>
        <dbReference type="EMBL" id="KDR69156.1"/>
    </source>
</evidence>
<dbReference type="HOGENOM" id="CLU_567466_0_0_1"/>